<keyword evidence="2" id="KW-1185">Reference proteome</keyword>
<accession>A0A840APQ0</accession>
<organism evidence="1 2">
    <name type="scientific">Kaistia hirudinis</name>
    <dbReference type="NCBI Taxonomy" id="1293440"/>
    <lineage>
        <taxon>Bacteria</taxon>
        <taxon>Pseudomonadati</taxon>
        <taxon>Pseudomonadota</taxon>
        <taxon>Alphaproteobacteria</taxon>
        <taxon>Hyphomicrobiales</taxon>
        <taxon>Kaistiaceae</taxon>
        <taxon>Kaistia</taxon>
    </lineage>
</organism>
<reference evidence="1 2" key="1">
    <citation type="submission" date="2020-08" db="EMBL/GenBank/DDBJ databases">
        <title>Genomic Encyclopedia of Type Strains, Phase IV (KMG-IV): sequencing the most valuable type-strain genomes for metagenomic binning, comparative biology and taxonomic classification.</title>
        <authorList>
            <person name="Goeker M."/>
        </authorList>
    </citation>
    <scope>NUCLEOTIDE SEQUENCE [LARGE SCALE GENOMIC DNA]</scope>
    <source>
        <strain evidence="1 2">DSM 25966</strain>
    </source>
</reference>
<dbReference type="EMBL" id="JACIDS010000003">
    <property type="protein sequence ID" value="MBB3931007.1"/>
    <property type="molecule type" value="Genomic_DNA"/>
</dbReference>
<dbReference type="RefSeq" id="WP_183398694.1">
    <property type="nucleotide sequence ID" value="NZ_JACIDS010000003.1"/>
</dbReference>
<comment type="caution">
    <text evidence="1">The sequence shown here is derived from an EMBL/GenBank/DDBJ whole genome shotgun (WGS) entry which is preliminary data.</text>
</comment>
<name>A0A840APQ0_9HYPH</name>
<evidence type="ECO:0000313" key="1">
    <source>
        <dbReference type="EMBL" id="MBB3931007.1"/>
    </source>
</evidence>
<evidence type="ECO:0000313" key="2">
    <source>
        <dbReference type="Proteomes" id="UP000553963"/>
    </source>
</evidence>
<gene>
    <name evidence="1" type="ORF">GGR25_002057</name>
</gene>
<dbReference type="AlphaFoldDB" id="A0A840APQ0"/>
<protein>
    <submittedName>
        <fullName evidence="1">Uncharacterized protein</fullName>
    </submittedName>
</protein>
<proteinExistence type="predicted"/>
<sequence>MAKATQITPARENAHAAGFVRILQPYPTIIALSLKLGIRWAAIMGREAVGS</sequence>
<dbReference type="Proteomes" id="UP000553963">
    <property type="component" value="Unassembled WGS sequence"/>
</dbReference>